<accession>A0A498R1J9</accession>
<dbReference type="RefSeq" id="WP_122626302.1">
    <property type="nucleotide sequence ID" value="NZ_UPPP01000054.1"/>
</dbReference>
<dbReference type="InterPro" id="IPR014894">
    <property type="entry name" value="DcrB/EagT6"/>
</dbReference>
<dbReference type="Pfam" id="PF08786">
    <property type="entry name" value="DcrB"/>
    <property type="match status" value="1"/>
</dbReference>
<reference evidence="2 3" key="1">
    <citation type="submission" date="2018-06" db="EMBL/GenBank/DDBJ databases">
        <authorList>
            <person name="Strepis N."/>
        </authorList>
    </citation>
    <scope>NUCLEOTIDE SEQUENCE [LARGE SCALE GENOMIC DNA]</scope>
    <source>
        <strain evidence="2">LUCI</strain>
    </source>
</reference>
<evidence type="ECO:0000313" key="3">
    <source>
        <dbReference type="Proteomes" id="UP000277811"/>
    </source>
</evidence>
<dbReference type="EMBL" id="UPPP01000054">
    <property type="protein sequence ID" value="VBB05314.1"/>
    <property type="molecule type" value="Genomic_DNA"/>
</dbReference>
<evidence type="ECO:0000313" key="2">
    <source>
        <dbReference type="EMBL" id="VBB05314.1"/>
    </source>
</evidence>
<dbReference type="OrthoDB" id="1681326at2"/>
<proteinExistence type="predicted"/>
<organism evidence="2 3">
    <name type="scientific">Lucifera butyrica</name>
    <dbReference type="NCBI Taxonomy" id="1351585"/>
    <lineage>
        <taxon>Bacteria</taxon>
        <taxon>Bacillati</taxon>
        <taxon>Bacillota</taxon>
        <taxon>Negativicutes</taxon>
        <taxon>Veillonellales</taxon>
        <taxon>Veillonellaceae</taxon>
        <taxon>Lucifera</taxon>
    </lineage>
</organism>
<dbReference type="Proteomes" id="UP000277811">
    <property type="component" value="Unassembled WGS sequence"/>
</dbReference>
<evidence type="ECO:0000256" key="1">
    <source>
        <dbReference type="SAM" id="SignalP"/>
    </source>
</evidence>
<keyword evidence="3" id="KW-1185">Reference proteome</keyword>
<protein>
    <submittedName>
        <fullName evidence="2">Mog1/psbp alpha/beta/alpha sandwich</fullName>
    </submittedName>
</protein>
<keyword evidence="1" id="KW-0732">Signal</keyword>
<gene>
    <name evidence="2" type="ORF">LUCI_0521</name>
</gene>
<feature type="chain" id="PRO_5019798287" evidence="1">
    <location>
        <begin position="27"/>
        <end position="174"/>
    </location>
</feature>
<feature type="signal peptide" evidence="1">
    <location>
        <begin position="1"/>
        <end position="26"/>
    </location>
</feature>
<name>A0A498R1J9_9FIRM</name>
<dbReference type="SUPFAM" id="SSF55724">
    <property type="entry name" value="Mog1p/PsbP-like"/>
    <property type="match status" value="1"/>
</dbReference>
<dbReference type="AlphaFoldDB" id="A0A498R1J9"/>
<dbReference type="Gene3D" id="3.40.1000.10">
    <property type="entry name" value="Mog1/PsbP, alpha/beta/alpha sandwich"/>
    <property type="match status" value="1"/>
</dbReference>
<dbReference type="InterPro" id="IPR016123">
    <property type="entry name" value="Mog1/PsbP_a/b/a-sand"/>
</dbReference>
<sequence length="174" mass="20693">MKKIQFWKVVLLGVFLCGSMVGDVSAKTYRQYDHGLMFDLPDNWECTQESAGQMLAVFVDPAMRYEINTLTLVHQQLPERYSFREYVDHTVDSESKMLWMYQLQEKQFVDGANTPYYRLTFTWRLSWEQKLFAMQMLFFRHSEVYILTATAPADQTDSYRNVFQQIFRSLTLVD</sequence>